<reference evidence="2 3" key="1">
    <citation type="submission" date="2024-04" db="EMBL/GenBank/DDBJ databases">
        <authorList>
            <person name="Waldvogel A.-M."/>
            <person name="Schoenle A."/>
        </authorList>
    </citation>
    <scope>NUCLEOTIDE SEQUENCE [LARGE SCALE GENOMIC DNA]</scope>
</reference>
<evidence type="ECO:0000259" key="1">
    <source>
        <dbReference type="Pfam" id="PF23150"/>
    </source>
</evidence>
<protein>
    <recommendedName>
        <fullName evidence="1">CFAP61 dimerisation domain-containing protein</fullName>
    </recommendedName>
</protein>
<organism evidence="2 3">
    <name type="scientific">Knipowitschia caucasica</name>
    <name type="common">Caucasian dwarf goby</name>
    <name type="synonym">Pomatoschistus caucasicus</name>
    <dbReference type="NCBI Taxonomy" id="637954"/>
    <lineage>
        <taxon>Eukaryota</taxon>
        <taxon>Metazoa</taxon>
        <taxon>Chordata</taxon>
        <taxon>Craniata</taxon>
        <taxon>Vertebrata</taxon>
        <taxon>Euteleostomi</taxon>
        <taxon>Actinopterygii</taxon>
        <taxon>Neopterygii</taxon>
        <taxon>Teleostei</taxon>
        <taxon>Neoteleostei</taxon>
        <taxon>Acanthomorphata</taxon>
        <taxon>Gobiaria</taxon>
        <taxon>Gobiiformes</taxon>
        <taxon>Gobioidei</taxon>
        <taxon>Gobiidae</taxon>
        <taxon>Gobiinae</taxon>
        <taxon>Knipowitschia</taxon>
    </lineage>
</organism>
<dbReference type="InterPro" id="IPR036188">
    <property type="entry name" value="FAD/NAD-bd_sf"/>
</dbReference>
<keyword evidence="3" id="KW-1185">Reference proteome</keyword>
<dbReference type="AlphaFoldDB" id="A0AAV2KDM2"/>
<dbReference type="Proteomes" id="UP001497482">
    <property type="component" value="Chromosome 17"/>
</dbReference>
<dbReference type="Gene3D" id="3.50.50.60">
    <property type="entry name" value="FAD/NAD(P)-binding domain"/>
    <property type="match status" value="2"/>
</dbReference>
<dbReference type="EMBL" id="OZ035839">
    <property type="protein sequence ID" value="CAL1585672.1"/>
    <property type="molecule type" value="Genomic_DNA"/>
</dbReference>
<proteinExistence type="predicted"/>
<dbReference type="SUPFAM" id="SSF51905">
    <property type="entry name" value="FAD/NAD(P)-binding domain"/>
    <property type="match status" value="1"/>
</dbReference>
<sequence length="366" mass="41164">MVVFGHNIDACTTVQALLSLGLPGPQIHLVLVPSESGPWLLDPAVDQAVIGIMETVHIQVYQNCELQTIRTQENRVTGVTFSCRGETIEICCGALVCLCSPGLDRRMLRALLNSFLVFDGRLVVDSCFRTSDPWICAAGTMTKYSRKYYSEEWSHQRYCSTQIGQDFARQILLFFDPTSKPREESDLLPLYNRPKVTGGVLPGALHFLHVTKPSPSELNSVPYLKDKVLVTGDPASGSYFRLQLDDCERVETITCVAHKPLPLHNLLCLYGQQQSLLGNLSRGQVSDLYSFFRQSWCLAIFHDRFTDFQLELRALANHSAAETHGQEQRPSEDLDPETRTEIRSAVVRYLSYNRNLLPMFALPGHL</sequence>
<accession>A0AAV2KDM2</accession>
<evidence type="ECO:0000313" key="3">
    <source>
        <dbReference type="Proteomes" id="UP001497482"/>
    </source>
</evidence>
<name>A0AAV2KDM2_KNICA</name>
<dbReference type="InterPro" id="IPR038884">
    <property type="entry name" value="CFAP61"/>
</dbReference>
<evidence type="ECO:0000313" key="2">
    <source>
        <dbReference type="EMBL" id="CAL1585672.1"/>
    </source>
</evidence>
<dbReference type="Pfam" id="PF23150">
    <property type="entry name" value="CFAP61_dimer"/>
    <property type="match status" value="1"/>
</dbReference>
<feature type="domain" description="CFAP61 dimerisation" evidence="1">
    <location>
        <begin position="189"/>
        <end position="300"/>
    </location>
</feature>
<dbReference type="InterPro" id="IPR056299">
    <property type="entry name" value="CFAP61_dimer"/>
</dbReference>
<gene>
    <name evidence="2" type="ORF">KC01_LOCUS15873</name>
</gene>
<dbReference type="PANTHER" id="PTHR21178">
    <property type="entry name" value="CILIA- AND FLAGELLA-ASSOCIATED PROTEIN 61"/>
    <property type="match status" value="1"/>
</dbReference>
<dbReference type="PANTHER" id="PTHR21178:SF8">
    <property type="entry name" value="CILIA- AND FLAGELLA-ASSOCIATED PROTEIN 61"/>
    <property type="match status" value="1"/>
</dbReference>